<dbReference type="CDD" id="cd08055">
    <property type="entry name" value="gp15"/>
    <property type="match status" value="1"/>
</dbReference>
<dbReference type="KEGG" id="apr:Apre_0842"/>
<dbReference type="eggNOG" id="ENOG502ZGCV">
    <property type="taxonomic scope" value="Bacteria"/>
</dbReference>
<keyword evidence="2" id="KW-1185">Reference proteome</keyword>
<proteinExistence type="predicted"/>
<dbReference type="EMBL" id="CP001708">
    <property type="protein sequence ID" value="ACV28870.1"/>
    <property type="molecule type" value="Genomic_DNA"/>
</dbReference>
<dbReference type="Gene3D" id="1.10.246.150">
    <property type="match status" value="1"/>
</dbReference>
<dbReference type="AlphaFoldDB" id="C7RHA9"/>
<accession>C7RHA9</accession>
<organism evidence="1 2">
    <name type="scientific">Anaerococcus prevotii (strain ATCC 9321 / DSM 20548 / JCM 6508 / NCTC 11806 / PC1)</name>
    <name type="common">Peptostreptococcus prevotii</name>
    <name type="synonym">Peptococcus prevotii</name>
    <dbReference type="NCBI Taxonomy" id="525919"/>
    <lineage>
        <taxon>Bacteria</taxon>
        <taxon>Bacillati</taxon>
        <taxon>Bacillota</taxon>
        <taxon>Tissierellia</taxon>
        <taxon>Tissierellales</taxon>
        <taxon>Peptoniphilaceae</taxon>
        <taxon>Anaerococcus</taxon>
    </lineage>
</organism>
<dbReference type="RefSeq" id="WP_015777773.1">
    <property type="nucleotide sequence ID" value="NC_013171.1"/>
</dbReference>
<dbReference type="InterPro" id="IPR053746">
    <property type="entry name" value="Viral_HT_Connector_Assembly"/>
</dbReference>
<dbReference type="Proteomes" id="UP000002294">
    <property type="component" value="Chromosome"/>
</dbReference>
<sequence>MDLTPDYKWERDLDNELVNEESANNNIEAEFERLRPLYKEWIEDYCNVTFEDNKLPGPVALALDELVKNDPKQYNIQSEKLSDMSVTYGTASGGSAGAGAIPAYIMAWLEPYRRMNNLEKDRRPYDDGRR</sequence>
<dbReference type="OrthoDB" id="1698590at2"/>
<evidence type="ECO:0000313" key="2">
    <source>
        <dbReference type="Proteomes" id="UP000002294"/>
    </source>
</evidence>
<dbReference type="STRING" id="525919.Apre_0842"/>
<reference evidence="1 2" key="1">
    <citation type="journal article" date="2009" name="Stand. Genomic Sci.">
        <title>Complete genome sequence of Anaerococcus prevotii type strain (PC1).</title>
        <authorList>
            <person name="Labutti K."/>
            <person name="Pukall R."/>
            <person name="Steenblock K."/>
            <person name="Glavina Del Rio T."/>
            <person name="Tice H."/>
            <person name="Copeland A."/>
            <person name="Cheng J.F."/>
            <person name="Lucas S."/>
            <person name="Chen F."/>
            <person name="Nolan M."/>
            <person name="Bruce D."/>
            <person name="Goodwin L."/>
            <person name="Pitluck S."/>
            <person name="Ivanova N."/>
            <person name="Mavromatis K."/>
            <person name="Ovchinnikova G."/>
            <person name="Pati A."/>
            <person name="Chen A."/>
            <person name="Palaniappan K."/>
            <person name="Land M."/>
            <person name="Hauser L."/>
            <person name="Chang Y.J."/>
            <person name="Jeffries C.D."/>
            <person name="Chain P."/>
            <person name="Saunders E."/>
            <person name="Brettin T."/>
            <person name="Detter J.C."/>
            <person name="Han C."/>
            <person name="Goker M."/>
            <person name="Bristow J."/>
            <person name="Eisen J.A."/>
            <person name="Markowitz V."/>
            <person name="Hugenholtz P."/>
            <person name="Kyrpides N.C."/>
            <person name="Klenk H.P."/>
            <person name="Lapidus A."/>
        </authorList>
    </citation>
    <scope>NUCLEOTIDE SEQUENCE [LARGE SCALE GENOMIC DNA]</scope>
    <source>
        <strain evidence="2">ATCC 9321 / DSM 20548 / JCM 6508 / NCTC 11806 / PC1</strain>
    </source>
</reference>
<evidence type="ECO:0000313" key="1">
    <source>
        <dbReference type="EMBL" id="ACV28870.1"/>
    </source>
</evidence>
<gene>
    <name evidence="1" type="ordered locus">Apre_0842</name>
</gene>
<dbReference type="HOGENOM" id="CLU_1933639_0_0_9"/>
<name>C7RHA9_ANAPD</name>
<protein>
    <submittedName>
        <fullName evidence="1">Uncharacterized protein</fullName>
    </submittedName>
</protein>